<evidence type="ECO:0000259" key="2">
    <source>
        <dbReference type="PROSITE" id="PS50020"/>
    </source>
</evidence>
<accession>A0AAV0SSY5</accession>
<evidence type="ECO:0000313" key="4">
    <source>
        <dbReference type="Proteomes" id="UP001159659"/>
    </source>
</evidence>
<dbReference type="SUPFAM" id="SSF51045">
    <property type="entry name" value="WW domain"/>
    <property type="match status" value="1"/>
</dbReference>
<reference evidence="3" key="1">
    <citation type="submission" date="2022-12" db="EMBL/GenBank/DDBJ databases">
        <authorList>
            <person name="Webb A."/>
        </authorList>
    </citation>
    <scope>NUCLEOTIDE SEQUENCE</scope>
    <source>
        <strain evidence="3">Pf2</strain>
    </source>
</reference>
<evidence type="ECO:0000313" key="3">
    <source>
        <dbReference type="EMBL" id="CAI5705299.1"/>
    </source>
</evidence>
<feature type="region of interest" description="Disordered" evidence="1">
    <location>
        <begin position="110"/>
        <end position="158"/>
    </location>
</feature>
<gene>
    <name evidence="3" type="ORF">PFR002_LOCUS540</name>
</gene>
<feature type="compositionally biased region" description="Basic and acidic residues" evidence="1">
    <location>
        <begin position="21"/>
        <end position="33"/>
    </location>
</feature>
<organism evidence="3 4">
    <name type="scientific">Peronospora farinosa</name>
    <dbReference type="NCBI Taxonomy" id="134698"/>
    <lineage>
        <taxon>Eukaryota</taxon>
        <taxon>Sar</taxon>
        <taxon>Stramenopiles</taxon>
        <taxon>Oomycota</taxon>
        <taxon>Peronosporomycetes</taxon>
        <taxon>Peronosporales</taxon>
        <taxon>Peronosporaceae</taxon>
        <taxon>Peronospora</taxon>
    </lineage>
</organism>
<name>A0AAV0SSY5_9STRA</name>
<dbReference type="SMART" id="SM00456">
    <property type="entry name" value="WW"/>
    <property type="match status" value="1"/>
</dbReference>
<dbReference type="Proteomes" id="UP001159659">
    <property type="component" value="Unassembled WGS sequence"/>
</dbReference>
<dbReference type="EMBL" id="CANTFK010000037">
    <property type="protein sequence ID" value="CAI5705299.1"/>
    <property type="molecule type" value="Genomic_DNA"/>
</dbReference>
<sequence length="158" mass="17849">MGKGSDRYGKGVQPKGIQPLWERDPTVGEKGPDKRWAVLTSKRGRTFYHNTETGEDRWDKPVDLEADVAEDAFVPFKNDAVKKAVLREQMKLEATKMGVPVEVVAATQHRLQHEDKAGDPFANMMVREDKTGKKSTPIRADNPDQRRNFGPAQLYITE</sequence>
<feature type="domain" description="WW" evidence="2">
    <location>
        <begin position="36"/>
        <end position="63"/>
    </location>
</feature>
<feature type="region of interest" description="Disordered" evidence="1">
    <location>
        <begin position="1"/>
        <end position="33"/>
    </location>
</feature>
<proteinExistence type="predicted"/>
<dbReference type="Pfam" id="PF00397">
    <property type="entry name" value="WW"/>
    <property type="match status" value="1"/>
</dbReference>
<comment type="caution">
    <text evidence="3">The sequence shown here is derived from an EMBL/GenBank/DDBJ whole genome shotgun (WGS) entry which is preliminary data.</text>
</comment>
<dbReference type="FunFam" id="2.20.70.10:FF:000236">
    <property type="entry name" value="Uncharacterized protein"/>
    <property type="match status" value="1"/>
</dbReference>
<dbReference type="InterPro" id="IPR036020">
    <property type="entry name" value="WW_dom_sf"/>
</dbReference>
<dbReference type="CDD" id="cd00201">
    <property type="entry name" value="WW"/>
    <property type="match status" value="1"/>
</dbReference>
<evidence type="ECO:0000256" key="1">
    <source>
        <dbReference type="SAM" id="MobiDB-lite"/>
    </source>
</evidence>
<dbReference type="InterPro" id="IPR001202">
    <property type="entry name" value="WW_dom"/>
</dbReference>
<dbReference type="AlphaFoldDB" id="A0AAV0SSY5"/>
<protein>
    <recommendedName>
        <fullName evidence="2">WW domain-containing protein</fullName>
    </recommendedName>
</protein>
<dbReference type="Gene3D" id="2.20.70.10">
    <property type="match status" value="1"/>
</dbReference>
<dbReference type="PROSITE" id="PS50020">
    <property type="entry name" value="WW_DOMAIN_2"/>
    <property type="match status" value="1"/>
</dbReference>